<dbReference type="EMBL" id="JAGSYN010000265">
    <property type="protein sequence ID" value="KAG7661151.1"/>
    <property type="molecule type" value="Genomic_DNA"/>
</dbReference>
<keyword evidence="10" id="KW-1185">Reference proteome</keyword>
<dbReference type="InterPro" id="IPR051482">
    <property type="entry name" value="Cholesterol_transport"/>
</dbReference>
<keyword evidence="3 7" id="KW-0812">Transmembrane</keyword>
<evidence type="ECO:0000313" key="10">
    <source>
        <dbReference type="Proteomes" id="UP000694255"/>
    </source>
</evidence>
<feature type="transmembrane region" description="Helical" evidence="7">
    <location>
        <begin position="883"/>
        <end position="905"/>
    </location>
</feature>
<evidence type="ECO:0000313" key="9">
    <source>
        <dbReference type="EMBL" id="KAG7661151.1"/>
    </source>
</evidence>
<dbReference type="InterPro" id="IPR031968">
    <property type="entry name" value="VASt"/>
</dbReference>
<evidence type="ECO:0000256" key="6">
    <source>
        <dbReference type="SAM" id="MobiDB-lite"/>
    </source>
</evidence>
<dbReference type="CDD" id="cd13220">
    <property type="entry name" value="PH-GRAM_GRAMDC"/>
    <property type="match status" value="1"/>
</dbReference>
<feature type="compositionally biased region" description="Polar residues" evidence="6">
    <location>
        <begin position="316"/>
        <end position="336"/>
    </location>
</feature>
<dbReference type="SMART" id="SM00568">
    <property type="entry name" value="GRAM"/>
    <property type="match status" value="1"/>
</dbReference>
<organism evidence="9 10">
    <name type="scientific">[Candida] subhashii</name>
    <dbReference type="NCBI Taxonomy" id="561895"/>
    <lineage>
        <taxon>Eukaryota</taxon>
        <taxon>Fungi</taxon>
        <taxon>Dikarya</taxon>
        <taxon>Ascomycota</taxon>
        <taxon>Saccharomycotina</taxon>
        <taxon>Pichiomycetes</taxon>
        <taxon>Debaryomycetaceae</taxon>
        <taxon>Spathaspora</taxon>
    </lineage>
</organism>
<comment type="caution">
    <text evidence="9">The sequence shown here is derived from an EMBL/GenBank/DDBJ whole genome shotgun (WGS) entry which is preliminary data.</text>
</comment>
<name>A0A8J5QH58_9ASCO</name>
<feature type="compositionally biased region" description="Polar residues" evidence="6">
    <location>
        <begin position="60"/>
        <end position="88"/>
    </location>
</feature>
<dbReference type="GO" id="GO:0032541">
    <property type="term" value="C:cortical endoplasmic reticulum"/>
    <property type="evidence" value="ECO:0007669"/>
    <property type="project" value="TreeGrafter"/>
</dbReference>
<dbReference type="Pfam" id="PF16016">
    <property type="entry name" value="VASt"/>
    <property type="match status" value="1"/>
</dbReference>
<dbReference type="PROSITE" id="PS51778">
    <property type="entry name" value="VAST"/>
    <property type="match status" value="1"/>
</dbReference>
<dbReference type="GO" id="GO:0120015">
    <property type="term" value="F:sterol transfer activity"/>
    <property type="evidence" value="ECO:0007669"/>
    <property type="project" value="TreeGrafter"/>
</dbReference>
<evidence type="ECO:0000256" key="7">
    <source>
        <dbReference type="SAM" id="Phobius"/>
    </source>
</evidence>
<proteinExistence type="inferred from homology"/>
<dbReference type="GeneID" id="73472124"/>
<evidence type="ECO:0000256" key="2">
    <source>
        <dbReference type="ARBA" id="ARBA00006582"/>
    </source>
</evidence>
<dbReference type="Proteomes" id="UP000694255">
    <property type="component" value="Unassembled WGS sequence"/>
</dbReference>
<feature type="domain" description="VASt" evidence="8">
    <location>
        <begin position="656"/>
        <end position="825"/>
    </location>
</feature>
<feature type="compositionally biased region" description="Low complexity" evidence="6">
    <location>
        <begin position="143"/>
        <end position="163"/>
    </location>
</feature>
<dbReference type="GO" id="GO:0005886">
    <property type="term" value="C:plasma membrane"/>
    <property type="evidence" value="ECO:0007669"/>
    <property type="project" value="TreeGrafter"/>
</dbReference>
<feature type="region of interest" description="Disordered" evidence="6">
    <location>
        <begin position="825"/>
        <end position="853"/>
    </location>
</feature>
<dbReference type="AlphaFoldDB" id="A0A8J5QH58"/>
<comment type="similarity">
    <text evidence="2">Belongs to the YSP2 family.</text>
</comment>
<dbReference type="RefSeq" id="XP_049261384.1">
    <property type="nucleotide sequence ID" value="XM_049409378.1"/>
</dbReference>
<feature type="compositionally biased region" description="Basic and acidic residues" evidence="6">
    <location>
        <begin position="605"/>
        <end position="616"/>
    </location>
</feature>
<feature type="region of interest" description="Disordered" evidence="6">
    <location>
        <begin position="310"/>
        <end position="339"/>
    </location>
</feature>
<evidence type="ECO:0000256" key="3">
    <source>
        <dbReference type="ARBA" id="ARBA00022692"/>
    </source>
</evidence>
<dbReference type="GO" id="GO:0032934">
    <property type="term" value="F:sterol binding"/>
    <property type="evidence" value="ECO:0007669"/>
    <property type="project" value="TreeGrafter"/>
</dbReference>
<dbReference type="GO" id="GO:0032366">
    <property type="term" value="P:intracellular sterol transport"/>
    <property type="evidence" value="ECO:0007669"/>
    <property type="project" value="TreeGrafter"/>
</dbReference>
<dbReference type="InterPro" id="IPR004182">
    <property type="entry name" value="GRAM"/>
</dbReference>
<evidence type="ECO:0000256" key="1">
    <source>
        <dbReference type="ARBA" id="ARBA00004167"/>
    </source>
</evidence>
<feature type="compositionally biased region" description="Polar residues" evidence="6">
    <location>
        <begin position="100"/>
        <end position="142"/>
    </location>
</feature>
<dbReference type="OrthoDB" id="2162691at2759"/>
<feature type="region of interest" description="Disordered" evidence="6">
    <location>
        <begin position="529"/>
        <end position="628"/>
    </location>
</feature>
<feature type="compositionally biased region" description="Basic residues" evidence="6">
    <location>
        <begin position="828"/>
        <end position="841"/>
    </location>
</feature>
<feature type="region of interest" description="Disordered" evidence="6">
    <location>
        <begin position="1"/>
        <end position="165"/>
    </location>
</feature>
<dbReference type="PANTHER" id="PTHR23319">
    <property type="entry name" value="GRAM DOMAIN CONTAINING 1B, ISOFORM E"/>
    <property type="match status" value="1"/>
</dbReference>
<accession>A0A8J5QH58</accession>
<feature type="compositionally biased region" description="Basic and acidic residues" evidence="6">
    <location>
        <begin position="9"/>
        <end position="33"/>
    </location>
</feature>
<dbReference type="FunFam" id="2.30.29.30:FF:000008">
    <property type="entry name" value="GRAM domain containing 1B"/>
    <property type="match status" value="1"/>
</dbReference>
<dbReference type="GO" id="GO:0140268">
    <property type="term" value="C:endoplasmic reticulum-plasma membrane contact site"/>
    <property type="evidence" value="ECO:0007669"/>
    <property type="project" value="TreeGrafter"/>
</dbReference>
<gene>
    <name evidence="9" type="ORF">J8A68_005324</name>
</gene>
<sequence>MRLSLTKQQKSDEASIAQEGDKQESDSILKETINKIIKVTKPSRSNSNKSEVETRHNPRPSLQVSFASSEDSNIMNSTMNNSYTSQAEPSMHSKPGITINAPQPQRANTLPTKPSHPIQSSDSFTQSTTRRQTLGVPNSQKESATSSVHASSSKLDQSSSQQQITKPEANGFLSSIFNAAANKISSSAPTQNDDNIRSHSFSNKLDTWLNGKDDQPRQDLDVSLNDDDSRPNDVSSLLSAQEVQFEPVRESPLNTLGKGDLSLADFESKEEIVIDSQRDNSTAIKVEGIKRALSPDITNRSMVMNDGIKRPHRKSINGNNLLNPSSTAVSSNTVPTTRRRRGSSLLEINTIGSSGSHADMNSRMMGDLQSRSTEGIDEYIETDENLSSDEEVDNIIDYTEKIKHASKKRNKDFHQVFKKLPPSEKLIDEFSCAVSKDILVQGKMYLSDHFICFNSNILGWVTNIMIPLQEVIQIEKKSTAVLFPNGMIIRTLHHKYVFATFLSRDTTFDLITNVWHRVLLENSDIDPSKIQLNGTKSRRRGESKFSGISHPTGSSGPTGGGSDDEDNQIMSDENSGNHEGDSLMDFSGDNMSDFDSNENNNNDGETDKSGKEHDNNNESSSTDMEKESLKNTFKGLPVVGPLSHPPTENGYTKGANDVFIADEIVKAPPGVIFMILFGSDTSKIISILKDQKNFDITESSIVGLDKNTKERNYTYIKPLGGSIGPKQTKCIIQDKVIKYSPESCFEIEQTTQTPDVPSGNSFQIKTRLFFSWADKNQTRIYVITSIEWSGKSWLKGAIEKGSIDGQKESMKSMIESLNQIIAQGDKKTPKRKMTRGRRGTVSRKEKTPEEEKSVVQAQPAEKSIMGKFVDLVESIGDLVPVPFVGGIITGSIILIIGFIISITLFNRIFIGRPQAHNNLIDIIPDNNAYMSHIKIKDNQYLIIPSVETALQNEKMVRKQEVSIWNWLQERSDGKLKLNFDEEVGQWREDDLKQKYSQQELKEILRLTQLKLEKIREQLDL</sequence>
<dbReference type="GO" id="GO:0005789">
    <property type="term" value="C:endoplasmic reticulum membrane"/>
    <property type="evidence" value="ECO:0007669"/>
    <property type="project" value="TreeGrafter"/>
</dbReference>
<evidence type="ECO:0000259" key="8">
    <source>
        <dbReference type="PROSITE" id="PS51778"/>
    </source>
</evidence>
<comment type="subcellular location">
    <subcellularLocation>
        <location evidence="1">Membrane</location>
        <topology evidence="1">Single-pass membrane protein</topology>
    </subcellularLocation>
</comment>
<keyword evidence="4 7" id="KW-1133">Transmembrane helix</keyword>
<dbReference type="GO" id="GO:0005739">
    <property type="term" value="C:mitochondrion"/>
    <property type="evidence" value="ECO:0007669"/>
    <property type="project" value="TreeGrafter"/>
</dbReference>
<feature type="region of interest" description="Disordered" evidence="6">
    <location>
        <begin position="206"/>
        <end position="234"/>
    </location>
</feature>
<dbReference type="PANTHER" id="PTHR23319:SF36">
    <property type="entry name" value="MEMBRANE-ANCHORED LIPID-BINDING PROTEIN LAM4-RELATED"/>
    <property type="match status" value="1"/>
</dbReference>
<feature type="compositionally biased region" description="Basic and acidic residues" evidence="6">
    <location>
        <begin position="211"/>
        <end position="220"/>
    </location>
</feature>
<feature type="compositionally biased region" description="Low complexity" evidence="6">
    <location>
        <begin position="546"/>
        <end position="555"/>
    </location>
</feature>
<evidence type="ECO:0000256" key="4">
    <source>
        <dbReference type="ARBA" id="ARBA00022989"/>
    </source>
</evidence>
<protein>
    <recommendedName>
        <fullName evidence="8">VASt domain-containing protein</fullName>
    </recommendedName>
</protein>
<feature type="compositionally biased region" description="Low complexity" evidence="6">
    <location>
        <begin position="589"/>
        <end position="603"/>
    </location>
</feature>
<dbReference type="Pfam" id="PF02893">
    <property type="entry name" value="GRAM"/>
    <property type="match status" value="1"/>
</dbReference>
<feature type="compositionally biased region" description="Basic and acidic residues" evidence="6">
    <location>
        <begin position="842"/>
        <end position="853"/>
    </location>
</feature>
<keyword evidence="5 7" id="KW-0472">Membrane</keyword>
<reference evidence="9 10" key="1">
    <citation type="journal article" date="2021" name="DNA Res.">
        <title>Genome analysis of Candida subhashii reveals its hybrid nature and dual mitochondrial genome conformations.</title>
        <authorList>
            <person name="Mixao V."/>
            <person name="Hegedusova E."/>
            <person name="Saus E."/>
            <person name="Pryszcz L.P."/>
            <person name="Cillingova A."/>
            <person name="Nosek J."/>
            <person name="Gabaldon T."/>
        </authorList>
    </citation>
    <scope>NUCLEOTIDE SEQUENCE [LARGE SCALE GENOMIC DNA]</scope>
    <source>
        <strain evidence="9 10">CBS 10753</strain>
    </source>
</reference>
<evidence type="ECO:0000256" key="5">
    <source>
        <dbReference type="ARBA" id="ARBA00023136"/>
    </source>
</evidence>